<protein>
    <submittedName>
        <fullName evidence="2">Lytic murein transglycosylase</fullName>
    </submittedName>
</protein>
<dbReference type="Pfam" id="PF13406">
    <property type="entry name" value="SLT_2"/>
    <property type="match status" value="1"/>
</dbReference>
<reference evidence="2" key="1">
    <citation type="submission" date="2022-01" db="EMBL/GenBank/DDBJ databases">
        <authorList>
            <person name="Wang Y."/>
        </authorList>
    </citation>
    <scope>NUCLEOTIDE SEQUENCE</scope>
    <source>
        <strain evidence="2">WB101</strain>
    </source>
</reference>
<dbReference type="Gene3D" id="1.10.8.350">
    <property type="entry name" value="Bacterial muramidase"/>
    <property type="match status" value="1"/>
</dbReference>
<proteinExistence type="predicted"/>
<organism evidence="2 3">
    <name type="scientific">Rhodohalobacter sulfatireducens</name>
    <dbReference type="NCBI Taxonomy" id="2911366"/>
    <lineage>
        <taxon>Bacteria</taxon>
        <taxon>Pseudomonadati</taxon>
        <taxon>Balneolota</taxon>
        <taxon>Balneolia</taxon>
        <taxon>Balneolales</taxon>
        <taxon>Balneolaceae</taxon>
        <taxon>Rhodohalobacter</taxon>
    </lineage>
</organism>
<keyword evidence="3" id="KW-1185">Reference proteome</keyword>
<dbReference type="EMBL" id="JAKLWS010000020">
    <property type="protein sequence ID" value="MCG2589764.1"/>
    <property type="molecule type" value="Genomic_DNA"/>
</dbReference>
<evidence type="ECO:0000313" key="3">
    <source>
        <dbReference type="Proteomes" id="UP001165366"/>
    </source>
</evidence>
<accession>A0ABS9KFY3</accession>
<dbReference type="InterPro" id="IPR023346">
    <property type="entry name" value="Lysozyme-like_dom_sf"/>
</dbReference>
<dbReference type="InterPro" id="IPR031304">
    <property type="entry name" value="SLT_2"/>
</dbReference>
<dbReference type="Proteomes" id="UP001165366">
    <property type="component" value="Unassembled WGS sequence"/>
</dbReference>
<dbReference type="InterPro" id="IPR043426">
    <property type="entry name" value="MltB-like"/>
</dbReference>
<dbReference type="PANTHER" id="PTHR30163">
    <property type="entry name" value="MEMBRANE-BOUND LYTIC MUREIN TRANSGLYCOSYLASE B"/>
    <property type="match status" value="1"/>
</dbReference>
<evidence type="ECO:0000259" key="1">
    <source>
        <dbReference type="Pfam" id="PF13406"/>
    </source>
</evidence>
<sequence>MMNAPIKIIAIAFFALFLVVQPPAENNNNLVLLSKSETAENTITSKNIQEYPERLVSLIEYFDSKDLDLESLLDEPEFEIYDGIGDRFRKSAERKIGSLEDYLRVLGYENKKGRIGDFMDTYSAALQQAEQTYDIPKYVIAAIIGIESDFGQNIGSFNPLNVYVSMYTEDYRADFAKAQLEELLLFTNRNNIDVFELKSSYAGAMSYGQFIPYSINRWFVGDDIFDMENNIQSIGNYLAHFHDVTGSLEGAVFRYNPSSLYRDAVLTLADAAEQSYSISE</sequence>
<reference evidence="2" key="2">
    <citation type="submission" date="2024-05" db="EMBL/GenBank/DDBJ databases">
        <title>Rhodohalobacter halophilus gen. nov., sp. nov., a moderately halophilic member of the family Balneolaceae.</title>
        <authorList>
            <person name="Xia J."/>
        </authorList>
    </citation>
    <scope>NUCLEOTIDE SEQUENCE</scope>
    <source>
        <strain evidence="2">WB101</strain>
    </source>
</reference>
<dbReference type="SUPFAM" id="SSF53955">
    <property type="entry name" value="Lysozyme-like"/>
    <property type="match status" value="1"/>
</dbReference>
<dbReference type="PANTHER" id="PTHR30163:SF9">
    <property type="entry name" value="MEMBRANE-BOUND LYTIC MUREIN TRANSGLYCOSYLASE B"/>
    <property type="match status" value="1"/>
</dbReference>
<name>A0ABS9KFY3_9BACT</name>
<dbReference type="RefSeq" id="WP_237855122.1">
    <property type="nucleotide sequence ID" value="NZ_JAKLWS010000020.1"/>
</dbReference>
<gene>
    <name evidence="2" type="ORF">L6773_14380</name>
</gene>
<comment type="caution">
    <text evidence="2">The sequence shown here is derived from an EMBL/GenBank/DDBJ whole genome shotgun (WGS) entry which is preliminary data.</text>
</comment>
<feature type="domain" description="Transglycosylase SLT" evidence="1">
    <location>
        <begin position="82"/>
        <end position="240"/>
    </location>
</feature>
<evidence type="ECO:0000313" key="2">
    <source>
        <dbReference type="EMBL" id="MCG2589764.1"/>
    </source>
</evidence>